<dbReference type="Proteomes" id="UP000652074">
    <property type="component" value="Unassembled WGS sequence"/>
</dbReference>
<protein>
    <submittedName>
        <fullName evidence="4">Response regulator</fullName>
    </submittedName>
</protein>
<comment type="caution">
    <text evidence="4">The sequence shown here is derived from an EMBL/GenBank/DDBJ whole genome shotgun (WGS) entry which is preliminary data.</text>
</comment>
<evidence type="ECO:0000256" key="1">
    <source>
        <dbReference type="ARBA" id="ARBA00023125"/>
    </source>
</evidence>
<keyword evidence="1" id="KW-0238">DNA-binding</keyword>
<proteinExistence type="predicted"/>
<dbReference type="CDD" id="cd17535">
    <property type="entry name" value="REC_NarL-like"/>
    <property type="match status" value="1"/>
</dbReference>
<dbReference type="SMART" id="SM00448">
    <property type="entry name" value="REC"/>
    <property type="match status" value="1"/>
</dbReference>
<dbReference type="Pfam" id="PF00072">
    <property type="entry name" value="Response_reg"/>
    <property type="match status" value="1"/>
</dbReference>
<sequence>MPCLTLARPIEVLLVDDQRAILAGVTALIESEGPSMRVAGCAATGSLALELARSTQPGVIILDVDLGGEDGLALIPLLLCDCDARIVVFTCLDTPATRRRALDLGAADFVSKTASGDELIAAVLRAME</sequence>
<keyword evidence="5" id="KW-1185">Reference proteome</keyword>
<dbReference type="InterPro" id="IPR058245">
    <property type="entry name" value="NreC/VraR/RcsB-like_REC"/>
</dbReference>
<dbReference type="RefSeq" id="WP_169206795.1">
    <property type="nucleotide sequence ID" value="NZ_CP059560.1"/>
</dbReference>
<evidence type="ECO:0000313" key="4">
    <source>
        <dbReference type="EMBL" id="NMF89423.1"/>
    </source>
</evidence>
<organism evidence="4 5">
    <name type="scientific">Aromatoleum petrolei</name>
    <dbReference type="NCBI Taxonomy" id="76116"/>
    <lineage>
        <taxon>Bacteria</taxon>
        <taxon>Pseudomonadati</taxon>
        <taxon>Pseudomonadota</taxon>
        <taxon>Betaproteobacteria</taxon>
        <taxon>Rhodocyclales</taxon>
        <taxon>Rhodocyclaceae</taxon>
        <taxon>Aromatoleum</taxon>
    </lineage>
</organism>
<accession>A0ABX1MN91</accession>
<dbReference type="PANTHER" id="PTHR43214">
    <property type="entry name" value="TWO-COMPONENT RESPONSE REGULATOR"/>
    <property type="match status" value="1"/>
</dbReference>
<dbReference type="SUPFAM" id="SSF52172">
    <property type="entry name" value="CheY-like"/>
    <property type="match status" value="1"/>
</dbReference>
<evidence type="ECO:0000313" key="5">
    <source>
        <dbReference type="Proteomes" id="UP000652074"/>
    </source>
</evidence>
<reference evidence="4 5" key="1">
    <citation type="submission" date="2019-12" db="EMBL/GenBank/DDBJ databases">
        <title>Comparative genomics gives insights into the taxonomy of the Azoarcus-Aromatoleum group and reveals separate origins of nif in the plant-associated Azoarcus and non-plant-associated Aromatoleum sub-groups.</title>
        <authorList>
            <person name="Lafos M."/>
            <person name="Maluk M."/>
            <person name="Batista M."/>
            <person name="Junghare M."/>
            <person name="Carmona M."/>
            <person name="Faoro H."/>
            <person name="Cruz L.M."/>
            <person name="Battistoni F."/>
            <person name="De Souza E."/>
            <person name="Pedrosa F."/>
            <person name="Chen W.-M."/>
            <person name="Poole P.S."/>
            <person name="Dixon R.A."/>
            <person name="James E.K."/>
        </authorList>
    </citation>
    <scope>NUCLEOTIDE SEQUENCE [LARGE SCALE GENOMIC DNA]</scope>
    <source>
        <strain evidence="4 5">ToN1</strain>
    </source>
</reference>
<feature type="modified residue" description="4-aspartylphosphate" evidence="2">
    <location>
        <position position="63"/>
    </location>
</feature>
<dbReference type="InterPro" id="IPR011006">
    <property type="entry name" value="CheY-like_superfamily"/>
</dbReference>
<keyword evidence="2" id="KW-0597">Phosphoprotein</keyword>
<dbReference type="Gene3D" id="3.40.50.2300">
    <property type="match status" value="1"/>
</dbReference>
<gene>
    <name evidence="4" type="ORF">GPA26_13185</name>
</gene>
<feature type="domain" description="Response regulatory" evidence="3">
    <location>
        <begin position="11"/>
        <end position="127"/>
    </location>
</feature>
<dbReference type="InterPro" id="IPR039420">
    <property type="entry name" value="WalR-like"/>
</dbReference>
<dbReference type="InterPro" id="IPR001789">
    <property type="entry name" value="Sig_transdc_resp-reg_receiver"/>
</dbReference>
<name>A0ABX1MN91_9RHOO</name>
<evidence type="ECO:0000256" key="2">
    <source>
        <dbReference type="PROSITE-ProRule" id="PRU00169"/>
    </source>
</evidence>
<dbReference type="EMBL" id="WTVR01000024">
    <property type="protein sequence ID" value="NMF89423.1"/>
    <property type="molecule type" value="Genomic_DNA"/>
</dbReference>
<dbReference type="PROSITE" id="PS50110">
    <property type="entry name" value="RESPONSE_REGULATORY"/>
    <property type="match status" value="1"/>
</dbReference>
<evidence type="ECO:0000259" key="3">
    <source>
        <dbReference type="PROSITE" id="PS50110"/>
    </source>
</evidence>